<dbReference type="InterPro" id="IPR029460">
    <property type="entry name" value="DNAPol_HHH"/>
</dbReference>
<feature type="compositionally biased region" description="Acidic residues" evidence="7">
    <location>
        <begin position="1146"/>
        <end position="1160"/>
    </location>
</feature>
<dbReference type="Gene3D" id="1.10.150.870">
    <property type="match status" value="1"/>
</dbReference>
<dbReference type="Pfam" id="PF14579">
    <property type="entry name" value="HHH_6"/>
    <property type="match status" value="1"/>
</dbReference>
<evidence type="ECO:0000313" key="9">
    <source>
        <dbReference type="EMBL" id="QPC81858.1"/>
    </source>
</evidence>
<dbReference type="GO" id="GO:0008408">
    <property type="term" value="F:3'-5' exonuclease activity"/>
    <property type="evidence" value="ECO:0007669"/>
    <property type="project" value="InterPro"/>
</dbReference>
<reference evidence="9 10" key="1">
    <citation type="submission" date="2020-02" db="EMBL/GenBank/DDBJ databases">
        <authorList>
            <person name="Zheng R.K."/>
            <person name="Sun C.M."/>
        </authorList>
    </citation>
    <scope>NUCLEOTIDE SEQUENCE [LARGE SCALE GENOMIC DNA]</scope>
    <source>
        <strain evidence="10">rifampicinis</strain>
    </source>
</reference>
<keyword evidence="10" id="KW-1185">Reference proteome</keyword>
<dbReference type="PANTHER" id="PTHR32294">
    <property type="entry name" value="DNA POLYMERASE III SUBUNIT ALPHA"/>
    <property type="match status" value="1"/>
</dbReference>
<gene>
    <name evidence="9" type="primary">dnaE</name>
    <name evidence="9" type="ORF">G4Y79_19530</name>
</gene>
<keyword evidence="3 9" id="KW-0548">Nucleotidyltransferase</keyword>
<dbReference type="InterPro" id="IPR004805">
    <property type="entry name" value="DnaE2/DnaE/PolC"/>
</dbReference>
<dbReference type="Pfam" id="PF07733">
    <property type="entry name" value="DNA_pol3_alpha"/>
    <property type="match status" value="1"/>
</dbReference>
<dbReference type="GO" id="GO:0003887">
    <property type="term" value="F:DNA-directed DNA polymerase activity"/>
    <property type="evidence" value="ECO:0007669"/>
    <property type="project" value="UniProtKB-KW"/>
</dbReference>
<evidence type="ECO:0000256" key="3">
    <source>
        <dbReference type="ARBA" id="ARBA00022695"/>
    </source>
</evidence>
<dbReference type="EMBL" id="CP062983">
    <property type="protein sequence ID" value="QPC81858.1"/>
    <property type="molecule type" value="Genomic_DNA"/>
</dbReference>
<dbReference type="InterPro" id="IPR003141">
    <property type="entry name" value="Pol/His_phosphatase_N"/>
</dbReference>
<dbReference type="KEGG" id="pmet:G4Y79_19530"/>
<dbReference type="InterPro" id="IPR004013">
    <property type="entry name" value="PHP_dom"/>
</dbReference>
<evidence type="ECO:0000313" key="10">
    <source>
        <dbReference type="Proteomes" id="UP000594468"/>
    </source>
</evidence>
<proteinExistence type="predicted"/>
<comment type="catalytic activity">
    <reaction evidence="6">
        <text>DNA(n) + a 2'-deoxyribonucleoside 5'-triphosphate = DNA(n+1) + diphosphate</text>
        <dbReference type="Rhea" id="RHEA:22508"/>
        <dbReference type="Rhea" id="RHEA-COMP:17339"/>
        <dbReference type="Rhea" id="RHEA-COMP:17340"/>
        <dbReference type="ChEBI" id="CHEBI:33019"/>
        <dbReference type="ChEBI" id="CHEBI:61560"/>
        <dbReference type="ChEBI" id="CHEBI:173112"/>
        <dbReference type="EC" id="2.7.7.7"/>
    </reaction>
</comment>
<dbReference type="Pfam" id="PF17657">
    <property type="entry name" value="DNA_pol3_finger"/>
    <property type="match status" value="1"/>
</dbReference>
<dbReference type="CDD" id="cd04485">
    <property type="entry name" value="DnaE_OBF"/>
    <property type="match status" value="1"/>
</dbReference>
<evidence type="ECO:0000256" key="5">
    <source>
        <dbReference type="ARBA" id="ARBA00022932"/>
    </source>
</evidence>
<keyword evidence="4" id="KW-0235">DNA replication</keyword>
<feature type="region of interest" description="Disordered" evidence="7">
    <location>
        <begin position="1122"/>
        <end position="1230"/>
    </location>
</feature>
<dbReference type="InterPro" id="IPR041931">
    <property type="entry name" value="DNA_pol3_alpha_thumb_dom"/>
</dbReference>
<feature type="compositionally biased region" description="Polar residues" evidence="7">
    <location>
        <begin position="1198"/>
        <end position="1207"/>
    </location>
</feature>
<dbReference type="Proteomes" id="UP000594468">
    <property type="component" value="Chromosome"/>
</dbReference>
<evidence type="ECO:0000256" key="2">
    <source>
        <dbReference type="ARBA" id="ARBA00022679"/>
    </source>
</evidence>
<dbReference type="SUPFAM" id="SSF89550">
    <property type="entry name" value="PHP domain-like"/>
    <property type="match status" value="1"/>
</dbReference>
<dbReference type="InterPro" id="IPR011708">
    <property type="entry name" value="DNA_pol3_alpha_NTPase_dom"/>
</dbReference>
<dbReference type="InterPro" id="IPR016195">
    <property type="entry name" value="Pol/histidinol_Pase-like"/>
</dbReference>
<keyword evidence="2 9" id="KW-0808">Transferase</keyword>
<dbReference type="PANTHER" id="PTHR32294:SF0">
    <property type="entry name" value="DNA POLYMERASE III SUBUNIT ALPHA"/>
    <property type="match status" value="1"/>
</dbReference>
<accession>A0A7S8E7K7</accession>
<dbReference type="CDD" id="cd12113">
    <property type="entry name" value="PHP_PolIIIA_DnaE3"/>
    <property type="match status" value="1"/>
</dbReference>
<organism evidence="9 10">
    <name type="scientific">Phototrophicus methaneseepsis</name>
    <dbReference type="NCBI Taxonomy" id="2710758"/>
    <lineage>
        <taxon>Bacteria</taxon>
        <taxon>Bacillati</taxon>
        <taxon>Chloroflexota</taxon>
        <taxon>Candidatus Thermofontia</taxon>
        <taxon>Phototrophicales</taxon>
        <taxon>Phototrophicaceae</taxon>
        <taxon>Phototrophicus</taxon>
    </lineage>
</organism>
<evidence type="ECO:0000256" key="7">
    <source>
        <dbReference type="SAM" id="MobiDB-lite"/>
    </source>
</evidence>
<dbReference type="InterPro" id="IPR040982">
    <property type="entry name" value="DNA_pol3_finger"/>
</dbReference>
<dbReference type="NCBIfam" id="TIGR00594">
    <property type="entry name" value="polc"/>
    <property type="match status" value="1"/>
</dbReference>
<feature type="domain" description="Polymerase/histidinol phosphatase N-terminal" evidence="8">
    <location>
        <begin position="6"/>
        <end position="73"/>
    </location>
</feature>
<dbReference type="Gene3D" id="3.20.20.140">
    <property type="entry name" value="Metal-dependent hydrolases"/>
    <property type="match status" value="1"/>
</dbReference>
<feature type="compositionally biased region" description="Basic and acidic residues" evidence="7">
    <location>
        <begin position="1208"/>
        <end position="1219"/>
    </location>
</feature>
<evidence type="ECO:0000256" key="6">
    <source>
        <dbReference type="ARBA" id="ARBA00049244"/>
    </source>
</evidence>
<evidence type="ECO:0000259" key="8">
    <source>
        <dbReference type="SMART" id="SM00481"/>
    </source>
</evidence>
<dbReference type="Gene3D" id="1.10.10.1600">
    <property type="entry name" value="Bacterial DNA polymerase III alpha subunit, thumb domain"/>
    <property type="match status" value="1"/>
</dbReference>
<dbReference type="RefSeq" id="WP_195169929.1">
    <property type="nucleotide sequence ID" value="NZ_CP062983.1"/>
</dbReference>
<name>A0A7S8E7K7_9CHLR</name>
<dbReference type="GO" id="GO:0006260">
    <property type="term" value="P:DNA replication"/>
    <property type="evidence" value="ECO:0007669"/>
    <property type="project" value="UniProtKB-KW"/>
</dbReference>
<dbReference type="SMART" id="SM00481">
    <property type="entry name" value="POLIIIAc"/>
    <property type="match status" value="1"/>
</dbReference>
<dbReference type="Pfam" id="PF02811">
    <property type="entry name" value="PHP"/>
    <property type="match status" value="1"/>
</dbReference>
<dbReference type="EC" id="2.7.7.7" evidence="1"/>
<keyword evidence="5" id="KW-0239">DNA-directed DNA polymerase</keyword>
<sequence length="1355" mass="152630">MPSDFVHLHVHTEYSLLDGQSKIKDVMARANELEMPAVGLTDHGVMFGAIQFFRSAKKADVKPIIGMEAYLAPRNMEDRDPHLDKRPYHMLLLAKNMTGYRNLLKLASQSQLRGYYYRPRIDWDLMAQYSEGIIATSGCLAAEIPRLVEDGREDEARARVGRYEDTFGSENFYLEIQPHDIDQLHTLNKWLVDYRKSGHTKIGLLASNDMHYVRADDTDTHDTLLCIQTGSRKSEENRMSLQPLGSYYMKSAQEMRVAFNGIPDEMLTESFSNSLKIAEMCEVELEHDGYHLPVFPVPEGFTEGSYLRYLVEIGMVWRYGDDWRSDTVLSERVNRELGIIDQMGFNTYFLIVWDLCEFARHADIWWNVRGSGAGSVVAYSMGITSIDPIQNSLLFERFLNPGRISMPDIDLDYPDDRRAEMIAYAAEKYGEDKVAAIITFGTMGAKAAVRDVGRAMDVDLALINQAASMIPTEARQKSIQEYIDINPELTSLYKRNEAIQRVMDTAMKLQGMTRHASTHAAGVIISDRPLDEYIPLHRITGTDPSGGSLKAVTQFPMETAESIGLLKVDFLGLSTLTILRKACDLIAKHQGIHYNMGTIPYRHDSPITDEQREMLNQAFGMMGRGDTVGVFQVESPGMRSMLRDMRPQRFEHIVAGISLYRPGPMEFIPQYNNRLHGDEETPYLHEKLKPILEETYGIIVYQEQIMQIAGQLFDYALGEADMMRRAVSKKKQAALMEHKGIFMERGPANGISEDIAEKIFDEIEFFANYGFNKSHASDYAVITVQTAFLKCHYPEEYMTALLCVQFDDSAKVATFLEECRRLNIPILPPNINYSKTDFDIETLEDGRRGIRFGMGAVKNAGVAALQHIIDVREQGGPFSSLEDFCHRVDLRIVGKRALESLIKVGAVPFGDRDALHENLDRIVGFSVEYHKAKEVGQMSLFGGDMGVEEETLHIGPARQPVRPRDMLAWEKELLGLYVTGRPVDRHRMTFAAMGNNIVSELKAQPEAYNEKQVRVAGEIVSLRKIITKNSTQMAIMQLEDWHETAGIIEVVLFPRTWDRVVIDYRMHHDDQEPQDGDLVVVKGTFDISRGDAQIKADSISTEFELMTPEDIAAMVEREREDRAPAWANEAPTLPHMDDRDESPFLFDEETGEMAQDEPTPEPEPVADVVPASYSPDSPSIEPQFGAVPEPEPELATSPEASHNGNAHNSEDVAPDRGDASHGGFSNGYAEADPFATEPAPAWADDATVSDIDTLPIDDNPFIDIHTNGGAPRHVTVQFPRSNDTEKDRRRLRRLHNLLIKYPGRDHFAIVITGKPRNITISYPEQTTGLCADLIDDLSKIVGEENVLVKEHELQA</sequence>
<protein>
    <recommendedName>
        <fullName evidence="1">DNA-directed DNA polymerase</fullName>
        <ecNumber evidence="1">2.7.7.7</ecNumber>
    </recommendedName>
</protein>
<evidence type="ECO:0000256" key="4">
    <source>
        <dbReference type="ARBA" id="ARBA00022705"/>
    </source>
</evidence>
<dbReference type="NCBIfam" id="NF004226">
    <property type="entry name" value="PRK05673.1"/>
    <property type="match status" value="1"/>
</dbReference>
<evidence type="ECO:0000256" key="1">
    <source>
        <dbReference type="ARBA" id="ARBA00012417"/>
    </source>
</evidence>